<evidence type="ECO:0000259" key="3">
    <source>
        <dbReference type="Pfam" id="PF00171"/>
    </source>
</evidence>
<dbReference type="SUPFAM" id="SSF53720">
    <property type="entry name" value="ALDH-like"/>
    <property type="match status" value="1"/>
</dbReference>
<evidence type="ECO:0000256" key="1">
    <source>
        <dbReference type="ARBA" id="ARBA00009986"/>
    </source>
</evidence>
<dbReference type="Pfam" id="PF00171">
    <property type="entry name" value="Aldedh"/>
    <property type="match status" value="1"/>
</dbReference>
<dbReference type="Gene3D" id="3.40.309.10">
    <property type="entry name" value="Aldehyde Dehydrogenase, Chain A, domain 2"/>
    <property type="match status" value="1"/>
</dbReference>
<dbReference type="GO" id="GO:0016620">
    <property type="term" value="F:oxidoreductase activity, acting on the aldehyde or oxo group of donors, NAD or NADP as acceptor"/>
    <property type="evidence" value="ECO:0007669"/>
    <property type="project" value="InterPro"/>
</dbReference>
<dbReference type="PROSITE" id="PS00687">
    <property type="entry name" value="ALDEHYDE_DEHYDR_GLU"/>
    <property type="match status" value="1"/>
</dbReference>
<dbReference type="InterPro" id="IPR015590">
    <property type="entry name" value="Aldehyde_DH_dom"/>
</dbReference>
<dbReference type="InterPro" id="IPR016163">
    <property type="entry name" value="Ald_DH_C"/>
</dbReference>
<reference evidence="4" key="1">
    <citation type="submission" date="2018-05" db="EMBL/GenBank/DDBJ databases">
        <authorList>
            <person name="Lanie J.A."/>
            <person name="Ng W.-L."/>
            <person name="Kazmierczak K.M."/>
            <person name="Andrzejewski T.M."/>
            <person name="Davidsen T.M."/>
            <person name="Wayne K.J."/>
            <person name="Tettelin H."/>
            <person name="Glass J.I."/>
            <person name="Rusch D."/>
            <person name="Podicherti R."/>
            <person name="Tsui H.-C.T."/>
            <person name="Winkler M.E."/>
        </authorList>
    </citation>
    <scope>NUCLEOTIDE SEQUENCE</scope>
</reference>
<dbReference type="Gene3D" id="3.40.605.10">
    <property type="entry name" value="Aldehyde Dehydrogenase, Chain A, domain 1"/>
    <property type="match status" value="1"/>
</dbReference>
<organism evidence="4">
    <name type="scientific">marine metagenome</name>
    <dbReference type="NCBI Taxonomy" id="408172"/>
    <lineage>
        <taxon>unclassified sequences</taxon>
        <taxon>metagenomes</taxon>
        <taxon>ecological metagenomes</taxon>
    </lineage>
</organism>
<dbReference type="EMBL" id="UINC01003033">
    <property type="protein sequence ID" value="SVA02728.1"/>
    <property type="molecule type" value="Genomic_DNA"/>
</dbReference>
<dbReference type="InterPro" id="IPR029510">
    <property type="entry name" value="Ald_DH_CS_GLU"/>
</dbReference>
<dbReference type="PANTHER" id="PTHR11699">
    <property type="entry name" value="ALDEHYDE DEHYDROGENASE-RELATED"/>
    <property type="match status" value="1"/>
</dbReference>
<dbReference type="CDD" id="cd07112">
    <property type="entry name" value="ALDH_GABALDH-PuuC"/>
    <property type="match status" value="1"/>
</dbReference>
<accession>A0A381SHG0</accession>
<dbReference type="FunFam" id="3.40.605.10:FF:000001">
    <property type="entry name" value="Aldehyde dehydrogenase 1"/>
    <property type="match status" value="1"/>
</dbReference>
<proteinExistence type="inferred from homology"/>
<feature type="domain" description="Aldehyde dehydrogenase" evidence="3">
    <location>
        <begin position="25"/>
        <end position="489"/>
    </location>
</feature>
<dbReference type="FunFam" id="3.40.309.10:FF:000012">
    <property type="entry name" value="Betaine aldehyde dehydrogenase"/>
    <property type="match status" value="1"/>
</dbReference>
<gene>
    <name evidence="4" type="ORF">METZ01_LOCUS55582</name>
</gene>
<evidence type="ECO:0000313" key="4">
    <source>
        <dbReference type="EMBL" id="SVA02728.1"/>
    </source>
</evidence>
<name>A0A381SHG0_9ZZZZ</name>
<comment type="similarity">
    <text evidence="1">Belongs to the aldehyde dehydrogenase family.</text>
</comment>
<protein>
    <recommendedName>
        <fullName evidence="3">Aldehyde dehydrogenase domain-containing protein</fullName>
    </recommendedName>
</protein>
<dbReference type="InterPro" id="IPR016162">
    <property type="entry name" value="Ald_DH_N"/>
</dbReference>
<sequence>MSLEKYTNLANNIKFENRAFINGEFTNSKSNTFFESVNPANCNVLTEVAECDEKDVDLAVSCARKAFENGEWSKSSPEYRKDVLLKLAALLREKAEEIAVLESLDSGKTITDCLNEVGSEVPNFFQWYGELIDKIFGKVVPTGHDVASFIVKEPIGVVGLVVPWNFPLLMAAWKAAPALAAGCSVILKPAEQTPLSTIKFAELAAEAGLPPGVLNVVPGFGKAGEAIGRHNDIDAVSFTGSTEVGALFMRYSGESNLKTIGLEMGGKSPFIVLDDAKVDDNLIEHAVNSAFWNGGQNCSANMRQIIDVKIKDDFLDKVLKKTKTLKVGDPLNPKTEMGSMISDEHFERVNGYISKGINEGASLLTGGVSENKNNGFFVNPTLFDNLNEDMTIAKEEIFGPVLGVLPVSGFDSALKIAKNTDYGLHATVYTNDLDRAFYMARNLPCGTVSVNGFSEGDIKTPFGGYKQSGSLSRDNGTEAIDQYLQTKTIWMTLNQPS</sequence>
<dbReference type="InterPro" id="IPR016161">
    <property type="entry name" value="Ald_DH/histidinol_DH"/>
</dbReference>
<evidence type="ECO:0000256" key="2">
    <source>
        <dbReference type="ARBA" id="ARBA00023002"/>
    </source>
</evidence>
<keyword evidence="2" id="KW-0560">Oxidoreductase</keyword>
<dbReference type="AlphaFoldDB" id="A0A381SHG0"/>